<keyword evidence="3" id="KW-1185">Reference proteome</keyword>
<evidence type="ECO:0000313" key="3">
    <source>
        <dbReference type="Proteomes" id="UP001054945"/>
    </source>
</evidence>
<dbReference type="EMBL" id="BPLR01005433">
    <property type="protein sequence ID" value="GIY02312.1"/>
    <property type="molecule type" value="Genomic_DNA"/>
</dbReference>
<dbReference type="AlphaFoldDB" id="A0AAV4Q298"/>
<organism evidence="2 3">
    <name type="scientific">Caerostris extrusa</name>
    <name type="common">Bark spider</name>
    <name type="synonym">Caerostris bankana</name>
    <dbReference type="NCBI Taxonomy" id="172846"/>
    <lineage>
        <taxon>Eukaryota</taxon>
        <taxon>Metazoa</taxon>
        <taxon>Ecdysozoa</taxon>
        <taxon>Arthropoda</taxon>
        <taxon>Chelicerata</taxon>
        <taxon>Arachnida</taxon>
        <taxon>Araneae</taxon>
        <taxon>Araneomorphae</taxon>
        <taxon>Entelegynae</taxon>
        <taxon>Araneoidea</taxon>
        <taxon>Araneidae</taxon>
        <taxon>Caerostris</taxon>
    </lineage>
</organism>
<proteinExistence type="predicted"/>
<evidence type="ECO:0000313" key="2">
    <source>
        <dbReference type="EMBL" id="GIY02312.1"/>
    </source>
</evidence>
<name>A0AAV4Q298_CAEEX</name>
<dbReference type="Proteomes" id="UP001054945">
    <property type="component" value="Unassembled WGS sequence"/>
</dbReference>
<keyword evidence="1" id="KW-1133">Transmembrane helix</keyword>
<accession>A0AAV4Q298</accession>
<keyword evidence="1" id="KW-0812">Transmembrane</keyword>
<gene>
    <name evidence="2" type="ORF">CEXT_503791</name>
</gene>
<reference evidence="2 3" key="1">
    <citation type="submission" date="2021-06" db="EMBL/GenBank/DDBJ databases">
        <title>Caerostris extrusa draft genome.</title>
        <authorList>
            <person name="Kono N."/>
            <person name="Arakawa K."/>
        </authorList>
    </citation>
    <scope>NUCLEOTIDE SEQUENCE [LARGE SCALE GENOMIC DNA]</scope>
</reference>
<keyword evidence="1" id="KW-0472">Membrane</keyword>
<comment type="caution">
    <text evidence="2">The sequence shown here is derived from an EMBL/GenBank/DDBJ whole genome shotgun (WGS) entry which is preliminary data.</text>
</comment>
<protein>
    <submittedName>
        <fullName evidence="2">Uncharacterized protein</fullName>
    </submittedName>
</protein>
<feature type="transmembrane region" description="Helical" evidence="1">
    <location>
        <begin position="25"/>
        <end position="47"/>
    </location>
</feature>
<feature type="transmembrane region" description="Helical" evidence="1">
    <location>
        <begin position="92"/>
        <end position="112"/>
    </location>
</feature>
<evidence type="ECO:0000256" key="1">
    <source>
        <dbReference type="SAM" id="Phobius"/>
    </source>
</evidence>
<sequence>MHTTIFLSDSGLCSVSSTPIHGCSYAFYLLFCLILPPISVISLNAGLTAHRLCKRSRRALTPKRNIASCREVYLTSPNMCGSVKDLMPAATFSIYFLDSLLGLLLPVIVLGLHPQARVYLRNSLRRRGSISSDIDMTIMDV</sequence>